<dbReference type="SUPFAM" id="SSF50494">
    <property type="entry name" value="Trypsin-like serine proteases"/>
    <property type="match status" value="1"/>
</dbReference>
<dbReference type="AlphaFoldDB" id="A0AAV8X0A7"/>
<evidence type="ECO:0000256" key="2">
    <source>
        <dbReference type="SAM" id="MobiDB-lite"/>
    </source>
</evidence>
<protein>
    <recommendedName>
        <fullName evidence="3">Peptidase S1 domain-containing protein</fullName>
    </recommendedName>
</protein>
<evidence type="ECO:0000313" key="4">
    <source>
        <dbReference type="EMBL" id="KAJ8932159.1"/>
    </source>
</evidence>
<evidence type="ECO:0000313" key="5">
    <source>
        <dbReference type="Proteomes" id="UP001162156"/>
    </source>
</evidence>
<dbReference type="PANTHER" id="PTHR24252:SF7">
    <property type="entry name" value="HYALIN"/>
    <property type="match status" value="1"/>
</dbReference>
<dbReference type="InterPro" id="IPR043504">
    <property type="entry name" value="Peptidase_S1_PA_chymotrypsin"/>
</dbReference>
<dbReference type="Gene3D" id="2.40.10.10">
    <property type="entry name" value="Trypsin-like serine proteases"/>
    <property type="match status" value="1"/>
</dbReference>
<dbReference type="GO" id="GO:0006508">
    <property type="term" value="P:proteolysis"/>
    <property type="evidence" value="ECO:0007669"/>
    <property type="project" value="InterPro"/>
</dbReference>
<sequence>SLVPVLTTINLQHTLRIDVQPLSSVNNFAPPGENTFMNPSQSSSSDINIINPGGDDFSDSRFSDDPKRENSGNNLVNPFIPKDGRVPVNINFNPQVPKDPSKIYARNPFLNSLSSTSRPGRGDSSDNLPGNRPIRPNLSPNTRTTEKTIIASRTNSSQSSRTKNSNTITTTPFTVIFPTAAEVDLASKDKGISDRPYSDICGRTVATNSLVVNGNTVPRGAYPWLVALFGVKATGLNYMCSGTLISDRHIVTAAHCVKTETKKYRPQELLIILGKLNIQKWVPMNGEKMIEPESIHIHPDYEPLSSDADIAVLVLSESVQFTKYIRPLCLWSGRSGINAVVGKEGTVVGWGKDENGDLITAEPRQTNLPIVSQEQCLRSSYQFQYITSNRTFCAGK</sequence>
<dbReference type="InterPro" id="IPR018114">
    <property type="entry name" value="TRYPSIN_HIS"/>
</dbReference>
<feature type="domain" description="Peptidase S1" evidence="3">
    <location>
        <begin position="211"/>
        <end position="396"/>
    </location>
</feature>
<dbReference type="InterPro" id="IPR009003">
    <property type="entry name" value="Peptidase_S1_PA"/>
</dbReference>
<feature type="non-terminal residue" evidence="4">
    <location>
        <position position="1"/>
    </location>
</feature>
<dbReference type="PANTHER" id="PTHR24252">
    <property type="entry name" value="ACROSIN-RELATED"/>
    <property type="match status" value="1"/>
</dbReference>
<feature type="region of interest" description="Disordered" evidence="2">
    <location>
        <begin position="31"/>
        <end position="86"/>
    </location>
</feature>
<proteinExistence type="predicted"/>
<evidence type="ECO:0000259" key="3">
    <source>
        <dbReference type="PROSITE" id="PS50240"/>
    </source>
</evidence>
<dbReference type="EMBL" id="JANEYF010004122">
    <property type="protein sequence ID" value="KAJ8932159.1"/>
    <property type="molecule type" value="Genomic_DNA"/>
</dbReference>
<feature type="compositionally biased region" description="Basic and acidic residues" evidence="2">
    <location>
        <begin position="58"/>
        <end position="70"/>
    </location>
</feature>
<name>A0AAV8X0A7_9CUCU</name>
<gene>
    <name evidence="4" type="ORF">NQ314_014885</name>
</gene>
<dbReference type="GO" id="GO:0004252">
    <property type="term" value="F:serine-type endopeptidase activity"/>
    <property type="evidence" value="ECO:0007669"/>
    <property type="project" value="InterPro"/>
</dbReference>
<evidence type="ECO:0000256" key="1">
    <source>
        <dbReference type="ARBA" id="ARBA00023157"/>
    </source>
</evidence>
<dbReference type="PROSITE" id="PS00134">
    <property type="entry name" value="TRYPSIN_HIS"/>
    <property type="match status" value="1"/>
</dbReference>
<feature type="compositionally biased region" description="Low complexity" evidence="2">
    <location>
        <begin position="38"/>
        <end position="51"/>
    </location>
</feature>
<organism evidence="4 5">
    <name type="scientific">Rhamnusium bicolor</name>
    <dbReference type="NCBI Taxonomy" id="1586634"/>
    <lineage>
        <taxon>Eukaryota</taxon>
        <taxon>Metazoa</taxon>
        <taxon>Ecdysozoa</taxon>
        <taxon>Arthropoda</taxon>
        <taxon>Hexapoda</taxon>
        <taxon>Insecta</taxon>
        <taxon>Pterygota</taxon>
        <taxon>Neoptera</taxon>
        <taxon>Endopterygota</taxon>
        <taxon>Coleoptera</taxon>
        <taxon>Polyphaga</taxon>
        <taxon>Cucujiformia</taxon>
        <taxon>Chrysomeloidea</taxon>
        <taxon>Cerambycidae</taxon>
        <taxon>Lepturinae</taxon>
        <taxon>Rhagiini</taxon>
        <taxon>Rhamnusium</taxon>
    </lineage>
</organism>
<comment type="caution">
    <text evidence="4">The sequence shown here is derived from an EMBL/GenBank/DDBJ whole genome shotgun (WGS) entry which is preliminary data.</text>
</comment>
<dbReference type="Proteomes" id="UP001162156">
    <property type="component" value="Unassembled WGS sequence"/>
</dbReference>
<dbReference type="FunFam" id="2.40.10.10:FF:000068">
    <property type="entry name" value="transmembrane protease serine 2"/>
    <property type="match status" value="1"/>
</dbReference>
<keyword evidence="5" id="KW-1185">Reference proteome</keyword>
<dbReference type="SMART" id="SM00020">
    <property type="entry name" value="Tryp_SPc"/>
    <property type="match status" value="1"/>
</dbReference>
<accession>A0AAV8X0A7</accession>
<dbReference type="PROSITE" id="PS50240">
    <property type="entry name" value="TRYPSIN_DOM"/>
    <property type="match status" value="1"/>
</dbReference>
<dbReference type="InterPro" id="IPR001254">
    <property type="entry name" value="Trypsin_dom"/>
</dbReference>
<dbReference type="CDD" id="cd00190">
    <property type="entry name" value="Tryp_SPc"/>
    <property type="match status" value="1"/>
</dbReference>
<reference evidence="4" key="1">
    <citation type="journal article" date="2023" name="Insect Mol. Biol.">
        <title>Genome sequencing provides insights into the evolution of gene families encoding plant cell wall-degrading enzymes in longhorned beetles.</title>
        <authorList>
            <person name="Shin N.R."/>
            <person name="Okamura Y."/>
            <person name="Kirsch R."/>
            <person name="Pauchet Y."/>
        </authorList>
    </citation>
    <scope>NUCLEOTIDE SEQUENCE</scope>
    <source>
        <strain evidence="4">RBIC_L_NR</strain>
    </source>
</reference>
<dbReference type="Pfam" id="PF00089">
    <property type="entry name" value="Trypsin"/>
    <property type="match status" value="1"/>
</dbReference>
<feature type="region of interest" description="Disordered" evidence="2">
    <location>
        <begin position="110"/>
        <end position="144"/>
    </location>
</feature>
<keyword evidence="1" id="KW-1015">Disulfide bond</keyword>